<feature type="transmembrane region" description="Helical" evidence="1">
    <location>
        <begin position="29"/>
        <end position="50"/>
    </location>
</feature>
<dbReference type="PANTHER" id="PTHR37693">
    <property type="entry name" value="PHOSPHATIDYLGLYCEROL LYSYLTRANSFERASE"/>
    <property type="match status" value="1"/>
</dbReference>
<gene>
    <name evidence="2" type="ORF">METZ01_LOCUS506024</name>
</gene>
<feature type="transmembrane region" description="Helical" evidence="1">
    <location>
        <begin position="112"/>
        <end position="135"/>
    </location>
</feature>
<feature type="transmembrane region" description="Helical" evidence="1">
    <location>
        <begin position="141"/>
        <end position="165"/>
    </location>
</feature>
<keyword evidence="1" id="KW-0812">Transmembrane</keyword>
<evidence type="ECO:0000313" key="2">
    <source>
        <dbReference type="EMBL" id="SVE53170.1"/>
    </source>
</evidence>
<dbReference type="PANTHER" id="PTHR37693:SF1">
    <property type="entry name" value="INTEGRAL MEMBRANE PROTEIN"/>
    <property type="match status" value="1"/>
</dbReference>
<dbReference type="AlphaFoldDB" id="A0A383E9V9"/>
<name>A0A383E9V9_9ZZZZ</name>
<keyword evidence="1" id="KW-0472">Membrane</keyword>
<protein>
    <submittedName>
        <fullName evidence="2">Uncharacterized protein</fullName>
    </submittedName>
</protein>
<organism evidence="2">
    <name type="scientific">marine metagenome</name>
    <dbReference type="NCBI Taxonomy" id="408172"/>
    <lineage>
        <taxon>unclassified sequences</taxon>
        <taxon>metagenomes</taxon>
        <taxon>ecological metagenomes</taxon>
    </lineage>
</organism>
<proteinExistence type="predicted"/>
<evidence type="ECO:0000256" key="1">
    <source>
        <dbReference type="SAM" id="Phobius"/>
    </source>
</evidence>
<dbReference type="EMBL" id="UINC01223820">
    <property type="protein sequence ID" value="SVE53170.1"/>
    <property type="molecule type" value="Genomic_DNA"/>
</dbReference>
<reference evidence="2" key="1">
    <citation type="submission" date="2018-05" db="EMBL/GenBank/DDBJ databases">
        <authorList>
            <person name="Lanie J.A."/>
            <person name="Ng W.-L."/>
            <person name="Kazmierczak K.M."/>
            <person name="Andrzejewski T.M."/>
            <person name="Davidsen T.M."/>
            <person name="Wayne K.J."/>
            <person name="Tettelin H."/>
            <person name="Glass J.I."/>
            <person name="Rusch D."/>
            <person name="Podicherti R."/>
            <person name="Tsui H.-C.T."/>
            <person name="Winkler M.E."/>
        </authorList>
    </citation>
    <scope>NUCLEOTIDE SEQUENCE</scope>
</reference>
<feature type="non-terminal residue" evidence="2">
    <location>
        <position position="1"/>
    </location>
</feature>
<sequence>MDWRIAVIPATMIPIIIIIIQFDIKLEDVLAIGALPFIAAALVMMAKLGLQGLKLSYIARTFLGPFDSIKNLVAMRVGSEFIKFTTPMFVGAEFAVIYYLTKKRVSPAKAAWVAIVDIVTEVLAGGVLSILAGVIALLSGAYVVATIVLATSIIVTTIWTVLFFVSSKHTFQVPKGIAGL</sequence>
<feature type="non-terminal residue" evidence="2">
    <location>
        <position position="180"/>
    </location>
</feature>
<accession>A0A383E9V9</accession>
<feature type="transmembrane region" description="Helical" evidence="1">
    <location>
        <begin position="6"/>
        <end position="22"/>
    </location>
</feature>
<keyword evidence="1" id="KW-1133">Transmembrane helix</keyword>